<organism evidence="1">
    <name type="scientific">marine metagenome</name>
    <dbReference type="NCBI Taxonomy" id="408172"/>
    <lineage>
        <taxon>unclassified sequences</taxon>
        <taxon>metagenomes</taxon>
        <taxon>ecological metagenomes</taxon>
    </lineage>
</organism>
<dbReference type="InterPro" id="IPR029058">
    <property type="entry name" value="AB_hydrolase_fold"/>
</dbReference>
<accession>A0A382K309</accession>
<evidence type="ECO:0008006" key="2">
    <source>
        <dbReference type="Google" id="ProtNLM"/>
    </source>
</evidence>
<gene>
    <name evidence="1" type="ORF">METZ01_LOCUS272078</name>
</gene>
<dbReference type="EMBL" id="UINC01078289">
    <property type="protein sequence ID" value="SVC19224.1"/>
    <property type="molecule type" value="Genomic_DNA"/>
</dbReference>
<dbReference type="Pfam" id="PF05728">
    <property type="entry name" value="UPF0227"/>
    <property type="match status" value="1"/>
</dbReference>
<dbReference type="AlphaFoldDB" id="A0A382K309"/>
<dbReference type="SUPFAM" id="SSF53474">
    <property type="entry name" value="alpha/beta-Hydrolases"/>
    <property type="match status" value="1"/>
</dbReference>
<sequence length="214" mass="24622">MIEFIYLHGFASGPGSQKARVFKDRFEKARLPLTIPDLQQGNFENLTITNQVSLVQSIIDGKPGARFALIGSSMGGYVAALTAETRKEIEALYLMAPGLNFLNRWMENMGWDKNSFSSTPDLIRVFHYSYNREVTLNTHLFRDAMRWDSLPLIRKIPTRVIHGIHDETINIQESRDFAGSRPWCQLKELDSDHGLFSCIDWIIDDCMKFFRMVI</sequence>
<reference evidence="1" key="1">
    <citation type="submission" date="2018-05" db="EMBL/GenBank/DDBJ databases">
        <authorList>
            <person name="Lanie J.A."/>
            <person name="Ng W.-L."/>
            <person name="Kazmierczak K.M."/>
            <person name="Andrzejewski T.M."/>
            <person name="Davidsen T.M."/>
            <person name="Wayne K.J."/>
            <person name="Tettelin H."/>
            <person name="Glass J.I."/>
            <person name="Rusch D."/>
            <person name="Podicherti R."/>
            <person name="Tsui H.-C.T."/>
            <person name="Winkler M.E."/>
        </authorList>
    </citation>
    <scope>NUCLEOTIDE SEQUENCE</scope>
</reference>
<evidence type="ECO:0000313" key="1">
    <source>
        <dbReference type="EMBL" id="SVC19224.1"/>
    </source>
</evidence>
<dbReference type="Gene3D" id="3.40.50.1820">
    <property type="entry name" value="alpha/beta hydrolase"/>
    <property type="match status" value="1"/>
</dbReference>
<protein>
    <recommendedName>
        <fullName evidence="2">AB hydrolase-1 domain-containing protein</fullName>
    </recommendedName>
</protein>
<proteinExistence type="predicted"/>
<name>A0A382K309_9ZZZZ</name>
<dbReference type="InterPro" id="IPR008886">
    <property type="entry name" value="UPF0227/Esterase_YqiA"/>
</dbReference>